<dbReference type="Proteomes" id="UP000245048">
    <property type="component" value="Unassembled WGS sequence"/>
</dbReference>
<accession>A0A2U1V5H2</accession>
<proteinExistence type="predicted"/>
<dbReference type="EMBL" id="PDOA01000004">
    <property type="protein sequence ID" value="PWC29178.1"/>
    <property type="molecule type" value="Genomic_DNA"/>
</dbReference>
<evidence type="ECO:0000313" key="2">
    <source>
        <dbReference type="Proteomes" id="UP000245048"/>
    </source>
</evidence>
<evidence type="ECO:0008006" key="3">
    <source>
        <dbReference type="Google" id="ProtNLM"/>
    </source>
</evidence>
<protein>
    <recommendedName>
        <fullName evidence="3">2OG-Fe dioxygenase family protein</fullName>
    </recommendedName>
</protein>
<dbReference type="AlphaFoldDB" id="A0A2U1V5H2"/>
<dbReference type="Pfam" id="PF10014">
    <property type="entry name" value="2OG-Fe_Oxy_2"/>
    <property type="match status" value="1"/>
</dbReference>
<reference evidence="2" key="1">
    <citation type="submission" date="2017-10" db="EMBL/GenBank/DDBJ databases">
        <authorList>
            <person name="Toshchakov S.V."/>
            <person name="Goeva M.A."/>
        </authorList>
    </citation>
    <scope>NUCLEOTIDE SEQUENCE [LARGE SCALE GENOMIC DNA]</scope>
    <source>
        <strain evidence="2">JR1/69-1-13</strain>
    </source>
</reference>
<dbReference type="GO" id="GO:0051213">
    <property type="term" value="F:dioxygenase activity"/>
    <property type="evidence" value="ECO:0007669"/>
    <property type="project" value="InterPro"/>
</dbReference>
<keyword evidence="2" id="KW-1185">Reference proteome</keyword>
<gene>
    <name evidence="1" type="ORF">CR165_08315</name>
</gene>
<dbReference type="InterPro" id="IPR018724">
    <property type="entry name" value="2OG-Fe_dioxygenase"/>
</dbReference>
<organism evidence="1 2">
    <name type="scientific">Teichococcus aestuarii</name>
    <dbReference type="NCBI Taxonomy" id="568898"/>
    <lineage>
        <taxon>Bacteria</taxon>
        <taxon>Pseudomonadati</taxon>
        <taxon>Pseudomonadota</taxon>
        <taxon>Alphaproteobacteria</taxon>
        <taxon>Acetobacterales</taxon>
        <taxon>Roseomonadaceae</taxon>
        <taxon>Roseomonas</taxon>
    </lineage>
</organism>
<evidence type="ECO:0000313" key="1">
    <source>
        <dbReference type="EMBL" id="PWC29178.1"/>
    </source>
</evidence>
<comment type="caution">
    <text evidence="1">The sequence shown here is derived from an EMBL/GenBank/DDBJ whole genome shotgun (WGS) entry which is preliminary data.</text>
</comment>
<dbReference type="Gene3D" id="2.60.120.620">
    <property type="entry name" value="q2cbj1_9rhob like domain"/>
    <property type="match status" value="1"/>
</dbReference>
<dbReference type="OrthoDB" id="6681382at2"/>
<sequence>MHDPVRAAIQDEPGAAIGAAGYVALPAEAARALFDPEDTALSGPAWAEFARSWEALEPDAHMADGGRYRLRRHAVFRLRAGDPALARAPHQPHYQGLEFNTLNGGVQRWFAPVTEAAAASPALAALLRGARAVFDGVAPGRDWHVEMHQFRIQARPDEAGKPTPEGMHRDGVDYVLVALIGRENVAGGETGIRVDGQPGEQSFTLSAPLDTVLLDDHRVWHGVTPIAPLDPARPGHRDVLVLTFRAA</sequence>
<name>A0A2U1V5H2_9PROT</name>
<dbReference type="RefSeq" id="WP_109516516.1">
    <property type="nucleotide sequence ID" value="NZ_PDOA01000004.1"/>
</dbReference>